<gene>
    <name evidence="7" type="ORF">EAH68_02880</name>
</gene>
<proteinExistence type="predicted"/>
<name>A0A3S0A0W7_9CORY</name>
<dbReference type="OrthoDB" id="3579586at2"/>
<keyword evidence="3" id="KW-1003">Cell membrane</keyword>
<reference evidence="7 8" key="1">
    <citation type="submission" date="2018-12" db="EMBL/GenBank/DDBJ databases">
        <title>YIM 101343 draft genome.</title>
        <authorList>
            <person name="Chen X."/>
        </authorList>
    </citation>
    <scope>NUCLEOTIDE SEQUENCE [LARGE SCALE GENOMIC DNA]</scope>
    <source>
        <strain evidence="7 8">YIM 101343</strain>
    </source>
</reference>
<protein>
    <submittedName>
        <fullName evidence="7">ABC transporter ATP-binding protein</fullName>
    </submittedName>
</protein>
<feature type="domain" description="ABC transporter" evidence="6">
    <location>
        <begin position="24"/>
        <end position="63"/>
    </location>
</feature>
<dbReference type="PANTHER" id="PTHR42771">
    <property type="entry name" value="IRON(3+)-HYDROXAMATE IMPORT ATP-BINDING PROTEIN FHUC"/>
    <property type="match status" value="1"/>
</dbReference>
<keyword evidence="7" id="KW-0067">ATP-binding</keyword>
<dbReference type="GO" id="GO:0005524">
    <property type="term" value="F:ATP binding"/>
    <property type="evidence" value="ECO:0007669"/>
    <property type="project" value="UniProtKB-KW"/>
</dbReference>
<dbReference type="Pfam" id="PF00005">
    <property type="entry name" value="ABC_tran"/>
    <property type="match status" value="1"/>
</dbReference>
<dbReference type="GO" id="GO:0016887">
    <property type="term" value="F:ATP hydrolysis activity"/>
    <property type="evidence" value="ECO:0007669"/>
    <property type="project" value="InterPro"/>
</dbReference>
<dbReference type="Gene3D" id="3.40.50.300">
    <property type="entry name" value="P-loop containing nucleotide triphosphate hydrolases"/>
    <property type="match status" value="1"/>
</dbReference>
<keyword evidence="8" id="KW-1185">Reference proteome</keyword>
<accession>A0A3S0A0W7</accession>
<dbReference type="GO" id="GO:0006811">
    <property type="term" value="P:monoatomic ion transport"/>
    <property type="evidence" value="ECO:0007669"/>
    <property type="project" value="UniProtKB-KW"/>
</dbReference>
<evidence type="ECO:0000256" key="4">
    <source>
        <dbReference type="ARBA" id="ARBA00023065"/>
    </source>
</evidence>
<dbReference type="InterPro" id="IPR027417">
    <property type="entry name" value="P-loop_NTPase"/>
</dbReference>
<dbReference type="InterPro" id="IPR051535">
    <property type="entry name" value="Siderophore_ABC-ATPase"/>
</dbReference>
<sequence length="127" mass="14221">MESSMMTIREAMEINLQPPRLVGRDLTVGRRITDLSGGQRQRVWLAMVLAQETPILLLDEPTTYLDITHQVEVLNLARQLHREGAIVAQGPVSEVVTTELIGEVYDLPCQLLTDPVNERPIVIPIDV</sequence>
<dbReference type="SUPFAM" id="SSF52540">
    <property type="entry name" value="P-loop containing nucleoside triphosphate hydrolases"/>
    <property type="match status" value="1"/>
</dbReference>
<evidence type="ECO:0000259" key="6">
    <source>
        <dbReference type="Pfam" id="PF00005"/>
    </source>
</evidence>
<comment type="subcellular location">
    <subcellularLocation>
        <location evidence="1">Cell membrane</location>
        <topology evidence="1">Peripheral membrane protein</topology>
    </subcellularLocation>
</comment>
<evidence type="ECO:0000256" key="1">
    <source>
        <dbReference type="ARBA" id="ARBA00004202"/>
    </source>
</evidence>
<comment type="caution">
    <text evidence="7">The sequence shown here is derived from an EMBL/GenBank/DDBJ whole genome shotgun (WGS) entry which is preliminary data.</text>
</comment>
<dbReference type="PANTHER" id="PTHR42771:SF2">
    <property type="entry name" value="IRON(3+)-HYDROXAMATE IMPORT ATP-BINDING PROTEIN FHUC"/>
    <property type="match status" value="1"/>
</dbReference>
<dbReference type="Proteomes" id="UP000274907">
    <property type="component" value="Unassembled WGS sequence"/>
</dbReference>
<dbReference type="InterPro" id="IPR003439">
    <property type="entry name" value="ABC_transporter-like_ATP-bd"/>
</dbReference>
<organism evidence="7 8">
    <name type="scientific">Corynebacterium hylobatis</name>
    <dbReference type="NCBI Taxonomy" id="1859290"/>
    <lineage>
        <taxon>Bacteria</taxon>
        <taxon>Bacillati</taxon>
        <taxon>Actinomycetota</taxon>
        <taxon>Actinomycetes</taxon>
        <taxon>Mycobacteriales</taxon>
        <taxon>Corynebacteriaceae</taxon>
        <taxon>Corynebacterium</taxon>
    </lineage>
</organism>
<evidence type="ECO:0000256" key="2">
    <source>
        <dbReference type="ARBA" id="ARBA00022448"/>
    </source>
</evidence>
<dbReference type="AlphaFoldDB" id="A0A3S0A0W7"/>
<keyword evidence="7" id="KW-0547">Nucleotide-binding</keyword>
<dbReference type="EMBL" id="RXHJ01000003">
    <property type="protein sequence ID" value="RSZ65106.1"/>
    <property type="molecule type" value="Genomic_DNA"/>
</dbReference>
<dbReference type="GO" id="GO:0005886">
    <property type="term" value="C:plasma membrane"/>
    <property type="evidence" value="ECO:0007669"/>
    <property type="project" value="UniProtKB-SubCell"/>
</dbReference>
<keyword evidence="2" id="KW-0813">Transport</keyword>
<evidence type="ECO:0000313" key="7">
    <source>
        <dbReference type="EMBL" id="RSZ65106.1"/>
    </source>
</evidence>
<keyword evidence="5" id="KW-0472">Membrane</keyword>
<keyword evidence="4" id="KW-0406">Ion transport</keyword>
<evidence type="ECO:0000313" key="8">
    <source>
        <dbReference type="Proteomes" id="UP000274907"/>
    </source>
</evidence>
<evidence type="ECO:0000256" key="3">
    <source>
        <dbReference type="ARBA" id="ARBA00022475"/>
    </source>
</evidence>
<evidence type="ECO:0000256" key="5">
    <source>
        <dbReference type="ARBA" id="ARBA00023136"/>
    </source>
</evidence>